<name>A0A3D8S9I7_9HELO</name>
<feature type="compositionally biased region" description="Acidic residues" evidence="1">
    <location>
        <begin position="408"/>
        <end position="419"/>
    </location>
</feature>
<protein>
    <submittedName>
        <fullName evidence="2">Uncharacterized protein</fullName>
    </submittedName>
</protein>
<feature type="compositionally biased region" description="Basic and acidic residues" evidence="1">
    <location>
        <begin position="85"/>
        <end position="94"/>
    </location>
</feature>
<gene>
    <name evidence="2" type="ORF">BP5796_04510</name>
</gene>
<comment type="caution">
    <text evidence="2">The sequence shown here is derived from an EMBL/GenBank/DDBJ whole genome shotgun (WGS) entry which is preliminary data.</text>
</comment>
<feature type="region of interest" description="Disordered" evidence="1">
    <location>
        <begin position="474"/>
        <end position="509"/>
    </location>
</feature>
<dbReference type="OrthoDB" id="4828117at2759"/>
<evidence type="ECO:0000313" key="2">
    <source>
        <dbReference type="EMBL" id="RDW83019.1"/>
    </source>
</evidence>
<evidence type="ECO:0000313" key="3">
    <source>
        <dbReference type="Proteomes" id="UP000256328"/>
    </source>
</evidence>
<feature type="region of interest" description="Disordered" evidence="1">
    <location>
        <begin position="385"/>
        <end position="457"/>
    </location>
</feature>
<keyword evidence="3" id="KW-1185">Reference proteome</keyword>
<reference evidence="2 3" key="1">
    <citation type="journal article" date="2018" name="IMA Fungus">
        <title>IMA Genome-F 9: Draft genome sequence of Annulohypoxylon stygium, Aspergillus mulundensis, Berkeleyomyces basicola (syn. Thielaviopsis basicola), Ceratocystis smalleyi, two Cercospora beticola strains, Coleophoma cylindrospora, Fusarium fracticaudum, Phialophora cf. hyalina, and Morchella septimelata.</title>
        <authorList>
            <person name="Wingfield B.D."/>
            <person name="Bills G.F."/>
            <person name="Dong Y."/>
            <person name="Huang W."/>
            <person name="Nel W.J."/>
            <person name="Swalarsk-Parry B.S."/>
            <person name="Vaghefi N."/>
            <person name="Wilken P.M."/>
            <person name="An Z."/>
            <person name="de Beer Z.W."/>
            <person name="De Vos L."/>
            <person name="Chen L."/>
            <person name="Duong T.A."/>
            <person name="Gao Y."/>
            <person name="Hammerbacher A."/>
            <person name="Kikkert J.R."/>
            <person name="Li Y."/>
            <person name="Li H."/>
            <person name="Li K."/>
            <person name="Li Q."/>
            <person name="Liu X."/>
            <person name="Ma X."/>
            <person name="Naidoo K."/>
            <person name="Pethybridge S.J."/>
            <person name="Sun J."/>
            <person name="Steenkamp E.T."/>
            <person name="van der Nest M.A."/>
            <person name="van Wyk S."/>
            <person name="Wingfield M.J."/>
            <person name="Xiong C."/>
            <person name="Yue Q."/>
            <person name="Zhang X."/>
        </authorList>
    </citation>
    <scope>NUCLEOTIDE SEQUENCE [LARGE SCALE GENOMIC DNA]</scope>
    <source>
        <strain evidence="2 3">BP5796</strain>
    </source>
</reference>
<evidence type="ECO:0000256" key="1">
    <source>
        <dbReference type="SAM" id="MobiDB-lite"/>
    </source>
</evidence>
<proteinExistence type="predicted"/>
<organism evidence="2 3">
    <name type="scientific">Coleophoma crateriformis</name>
    <dbReference type="NCBI Taxonomy" id="565419"/>
    <lineage>
        <taxon>Eukaryota</taxon>
        <taxon>Fungi</taxon>
        <taxon>Dikarya</taxon>
        <taxon>Ascomycota</taxon>
        <taxon>Pezizomycotina</taxon>
        <taxon>Leotiomycetes</taxon>
        <taxon>Helotiales</taxon>
        <taxon>Dermateaceae</taxon>
        <taxon>Coleophoma</taxon>
    </lineage>
</organism>
<dbReference type="EMBL" id="PDLN01000006">
    <property type="protein sequence ID" value="RDW83019.1"/>
    <property type="molecule type" value="Genomic_DNA"/>
</dbReference>
<feature type="region of interest" description="Disordered" evidence="1">
    <location>
        <begin position="72"/>
        <end position="97"/>
    </location>
</feature>
<feature type="compositionally biased region" description="Basic residues" evidence="1">
    <location>
        <begin position="393"/>
        <end position="404"/>
    </location>
</feature>
<feature type="compositionally biased region" description="Polar residues" evidence="1">
    <location>
        <begin position="447"/>
        <end position="457"/>
    </location>
</feature>
<sequence>MPNWKTYESSVRLLSAIVAAHPELKLNYQELSKCFGGDATKSAMENRFRRIKSDAQLIKASIAKGLDPIHIPIGEGDGTTHRKGGRGEISKHMGSDTTEGGIGFQFRRIKAGAKVQQAAVKAGKDPKDVDVDPKGKEISKFMGKDTTPNGIKFQMTDRFRPLAKRQSDAVAKGEDPQYLEISAKAGKEVSKCFGSDATAVAISQQFQKTFKAGAKLQLDALARGKDPKDADFENGLKGVTSSRKPQTTEVNSIARLCGSDVTPKAISEQISKVIKPRGHLLQATLDKGGDPKDLDFGTLPTYLPAASSSKTKEIAKFYPEATASALDHRFRPIKKAAAELRAAYASGGTAAVADKYGEGVTGRAVSERFFRLKKEPAWNLDLTENADGGAVRTPKKARTPKKNKVAIAEDDEDDDDENEFPSPSKKSTLNKIKNGRVSKPSPRKGTNGLSSFMSLDSDSTIKDEVGRDCMLTSFENSHSFDDDDGWAHPDPASFDNEDQYHYDEDRNEA</sequence>
<accession>A0A3D8S9I7</accession>
<dbReference type="Proteomes" id="UP000256328">
    <property type="component" value="Unassembled WGS sequence"/>
</dbReference>
<dbReference type="AlphaFoldDB" id="A0A3D8S9I7"/>
<feature type="compositionally biased region" description="Basic and acidic residues" evidence="1">
    <location>
        <begin position="498"/>
        <end position="509"/>
    </location>
</feature>